<comment type="caution">
    <text evidence="6">The sequence shown here is derived from an EMBL/GenBank/DDBJ whole genome shotgun (WGS) entry which is preliminary data.</text>
</comment>
<evidence type="ECO:0000313" key="6">
    <source>
        <dbReference type="EMBL" id="TQV86826.1"/>
    </source>
</evidence>
<dbReference type="AlphaFoldDB" id="A0A545UBH8"/>
<dbReference type="PANTHER" id="PTHR16146">
    <property type="entry name" value="INTELECTIN"/>
    <property type="match status" value="1"/>
</dbReference>
<organism evidence="6 7">
    <name type="scientific">Aliikangiella coralliicola</name>
    <dbReference type="NCBI Taxonomy" id="2592383"/>
    <lineage>
        <taxon>Bacteria</taxon>
        <taxon>Pseudomonadati</taxon>
        <taxon>Pseudomonadota</taxon>
        <taxon>Gammaproteobacteria</taxon>
        <taxon>Oceanospirillales</taxon>
        <taxon>Pleioneaceae</taxon>
        <taxon>Aliikangiella</taxon>
    </lineage>
</organism>
<keyword evidence="4" id="KW-1015">Disulfide bond</keyword>
<accession>A0A545UBH8</accession>
<dbReference type="GO" id="GO:0046872">
    <property type="term" value="F:metal ion binding"/>
    <property type="evidence" value="ECO:0007669"/>
    <property type="project" value="UniProtKB-KW"/>
</dbReference>
<evidence type="ECO:0000256" key="4">
    <source>
        <dbReference type="ARBA" id="ARBA00023157"/>
    </source>
</evidence>
<dbReference type="RefSeq" id="WP_142894221.1">
    <property type="nucleotide sequence ID" value="NZ_ML660165.1"/>
</dbReference>
<dbReference type="PROSITE" id="PS51406">
    <property type="entry name" value="FIBRINOGEN_C_2"/>
    <property type="match status" value="1"/>
</dbReference>
<keyword evidence="7" id="KW-1185">Reference proteome</keyword>
<protein>
    <recommendedName>
        <fullName evidence="5">Fibrinogen C-terminal domain-containing protein</fullName>
    </recommendedName>
</protein>
<evidence type="ECO:0000313" key="7">
    <source>
        <dbReference type="Proteomes" id="UP000315439"/>
    </source>
</evidence>
<keyword evidence="2" id="KW-0430">Lectin</keyword>
<evidence type="ECO:0000259" key="5">
    <source>
        <dbReference type="PROSITE" id="PS51406"/>
    </source>
</evidence>
<dbReference type="GO" id="GO:0005615">
    <property type="term" value="C:extracellular space"/>
    <property type="evidence" value="ECO:0007669"/>
    <property type="project" value="TreeGrafter"/>
</dbReference>
<dbReference type="EMBL" id="VIKS01000009">
    <property type="protein sequence ID" value="TQV86826.1"/>
    <property type="molecule type" value="Genomic_DNA"/>
</dbReference>
<dbReference type="InterPro" id="IPR002181">
    <property type="entry name" value="Fibrinogen_a/b/g_C_dom"/>
</dbReference>
<dbReference type="Gene3D" id="3.90.215.10">
    <property type="entry name" value="Gamma Fibrinogen, chain A, domain 1"/>
    <property type="match status" value="1"/>
</dbReference>
<sequence length="315" mass="35394">MTCSSLSAAEFRGKVKRFYILENGTALAKIIDSNGQSPEVCGDEFWPFQFDSKTVVGQQWVEMIIAADTDRQITFGYSKNNEERCKIRYVYFRDLQGSEDEIPTYARSCLDIKRAYDKAESGIYEIDVDGPDYGIPPFNAYCDMQRAGGRWTLVQIRNREELQLVEEISDPSQPAYVYGGLVDEKWRALRDLSSRLLVSSSPDKSYTSGYVFRLDVIRDLESEACVPLVDSLSQSVLFNYSHRKGKLCGGNTLHSTIGADANTHFHASKRISNLLVIVGTHKNGEGVSIFDSGLSPNPPGNVKEFWASNLFIFVR</sequence>
<dbReference type="SUPFAM" id="SSF56496">
    <property type="entry name" value="Fibrinogen C-terminal domain-like"/>
    <property type="match status" value="1"/>
</dbReference>
<keyword evidence="1" id="KW-0479">Metal-binding</keyword>
<gene>
    <name evidence="6" type="ORF">FLL46_13475</name>
</gene>
<evidence type="ECO:0000256" key="2">
    <source>
        <dbReference type="ARBA" id="ARBA00022734"/>
    </source>
</evidence>
<dbReference type="InterPro" id="IPR036056">
    <property type="entry name" value="Fibrinogen-like_C"/>
</dbReference>
<dbReference type="PANTHER" id="PTHR16146:SF46">
    <property type="entry name" value="INTELECTIN-1A-RELATED"/>
    <property type="match status" value="1"/>
</dbReference>
<evidence type="ECO:0000256" key="1">
    <source>
        <dbReference type="ARBA" id="ARBA00022723"/>
    </source>
</evidence>
<dbReference type="GO" id="GO:0070492">
    <property type="term" value="F:oligosaccharide binding"/>
    <property type="evidence" value="ECO:0007669"/>
    <property type="project" value="TreeGrafter"/>
</dbReference>
<dbReference type="Proteomes" id="UP000315439">
    <property type="component" value="Unassembled WGS sequence"/>
</dbReference>
<evidence type="ECO:0000256" key="3">
    <source>
        <dbReference type="ARBA" id="ARBA00022837"/>
    </source>
</evidence>
<dbReference type="NCBIfam" id="NF040941">
    <property type="entry name" value="GGGWT_bact"/>
    <property type="match status" value="1"/>
</dbReference>
<feature type="domain" description="Fibrinogen C-terminal" evidence="5">
    <location>
        <begin position="100"/>
        <end position="157"/>
    </location>
</feature>
<name>A0A545UBH8_9GAMM</name>
<dbReference type="InterPro" id="IPR014716">
    <property type="entry name" value="Fibrinogen_a/b/g_C_1"/>
</dbReference>
<keyword evidence="3" id="KW-0106">Calcium</keyword>
<reference evidence="6 7" key="1">
    <citation type="submission" date="2019-07" db="EMBL/GenBank/DDBJ databases">
        <title>Draft genome for Aliikangiella sp. M105.</title>
        <authorList>
            <person name="Wang G."/>
        </authorList>
    </citation>
    <scope>NUCLEOTIDE SEQUENCE [LARGE SCALE GENOMIC DNA]</scope>
    <source>
        <strain evidence="6 7">M105</strain>
    </source>
</reference>
<proteinExistence type="predicted"/>
<dbReference type="OrthoDB" id="6283525at2"/>